<feature type="compositionally biased region" description="Basic and acidic residues" evidence="7">
    <location>
        <begin position="186"/>
        <end position="195"/>
    </location>
</feature>
<dbReference type="PANTHER" id="PTHR13072">
    <property type="entry name" value="DYNACTIN 6"/>
    <property type="match status" value="1"/>
</dbReference>
<proteinExistence type="inferred from homology"/>
<evidence type="ECO:0000313" key="9">
    <source>
        <dbReference type="Proteomes" id="UP000242877"/>
    </source>
</evidence>
<feature type="region of interest" description="Disordered" evidence="7">
    <location>
        <begin position="86"/>
        <end position="106"/>
    </location>
</feature>
<dbReference type="VEuPathDB" id="FungiDB:AAP_02477"/>
<dbReference type="OrthoDB" id="2355at2759"/>
<dbReference type="InterPro" id="IPR027777">
    <property type="entry name" value="DCTN6"/>
</dbReference>
<evidence type="ECO:0000256" key="4">
    <source>
        <dbReference type="ARBA" id="ARBA00022490"/>
    </source>
</evidence>
<dbReference type="GO" id="GO:0070840">
    <property type="term" value="F:dynein complex binding"/>
    <property type="evidence" value="ECO:0007669"/>
    <property type="project" value="TreeGrafter"/>
</dbReference>
<keyword evidence="4" id="KW-0963">Cytoplasm</keyword>
<feature type="region of interest" description="Disordered" evidence="7">
    <location>
        <begin position="180"/>
        <end position="203"/>
    </location>
</feature>
<comment type="similarity">
    <text evidence="2">Belongs to the dynactin subunits 5/6 family. Dynactin subunit 6 subfamily.</text>
</comment>
<evidence type="ECO:0000313" key="8">
    <source>
        <dbReference type="EMBL" id="KZZ93011.1"/>
    </source>
</evidence>
<gene>
    <name evidence="8" type="ORF">AAP_02477</name>
</gene>
<dbReference type="Proteomes" id="UP000242877">
    <property type="component" value="Unassembled WGS sequence"/>
</dbReference>
<keyword evidence="5" id="KW-0206">Cytoskeleton</keyword>
<feature type="compositionally biased region" description="Low complexity" evidence="7">
    <location>
        <begin position="12"/>
        <end position="24"/>
    </location>
</feature>
<comment type="subcellular location">
    <subcellularLocation>
        <location evidence="1">Cytoplasm</location>
        <location evidence="1">Cytoskeleton</location>
    </subcellularLocation>
</comment>
<protein>
    <recommendedName>
        <fullName evidence="3">Dynactin subunit 6</fullName>
    </recommendedName>
</protein>
<dbReference type="AlphaFoldDB" id="A0A167ZRR1"/>
<organism evidence="8 9">
    <name type="scientific">Ascosphaera apis ARSEF 7405</name>
    <dbReference type="NCBI Taxonomy" id="392613"/>
    <lineage>
        <taxon>Eukaryota</taxon>
        <taxon>Fungi</taxon>
        <taxon>Dikarya</taxon>
        <taxon>Ascomycota</taxon>
        <taxon>Pezizomycotina</taxon>
        <taxon>Eurotiomycetes</taxon>
        <taxon>Eurotiomycetidae</taxon>
        <taxon>Onygenales</taxon>
        <taxon>Ascosphaeraceae</taxon>
        <taxon>Ascosphaera</taxon>
    </lineage>
</organism>
<evidence type="ECO:0000256" key="3">
    <source>
        <dbReference type="ARBA" id="ARBA00016573"/>
    </source>
</evidence>
<keyword evidence="9" id="KW-1185">Reference proteome</keyword>
<dbReference type="SUPFAM" id="SSF51161">
    <property type="entry name" value="Trimeric LpxA-like enzymes"/>
    <property type="match status" value="1"/>
</dbReference>
<evidence type="ECO:0000256" key="6">
    <source>
        <dbReference type="ARBA" id="ARBA00034687"/>
    </source>
</evidence>
<reference evidence="8 9" key="1">
    <citation type="journal article" date="2016" name="Genome Biol. Evol.">
        <title>Divergent and convergent evolution of fungal pathogenicity.</title>
        <authorList>
            <person name="Shang Y."/>
            <person name="Xiao G."/>
            <person name="Zheng P."/>
            <person name="Cen K."/>
            <person name="Zhan S."/>
            <person name="Wang C."/>
        </authorList>
    </citation>
    <scope>NUCLEOTIDE SEQUENCE [LARGE SCALE GENOMIC DNA]</scope>
    <source>
        <strain evidence="8 9">ARSEF 7405</strain>
    </source>
</reference>
<name>A0A167ZRR1_9EURO</name>
<comment type="function">
    <text evidence="6">Part of the dynactin complex that activates the molecular motor dynein for ultra-processive transport along microtubules.</text>
</comment>
<evidence type="ECO:0000256" key="7">
    <source>
        <dbReference type="SAM" id="MobiDB-lite"/>
    </source>
</evidence>
<dbReference type="GO" id="GO:0005869">
    <property type="term" value="C:dynactin complex"/>
    <property type="evidence" value="ECO:0007669"/>
    <property type="project" value="InterPro"/>
</dbReference>
<sequence length="234" mass="24497">MSTAPATLQRPTSSAHASSSTATARPQVRASSSAIIPDTTTFQGTFPISIGAGTAIHPRVKIYSFDGPVLIGEGCIIGEKSIIGAPSVPEGMPPKQSVRDSSSAERPARHTVVENFVNVGPLCTISSGVYIRYCTTIEASAYLGANVRVGKHSKVCPNCKVPDGRSVGEWSVVWGGPGSLRSRKRASGDGPRESSGKSAGLGGRAVEDGRLIVLNKEREIVRKLMAANLSARKK</sequence>
<dbReference type="EMBL" id="AZGZ01000009">
    <property type="protein sequence ID" value="KZZ93011.1"/>
    <property type="molecule type" value="Genomic_DNA"/>
</dbReference>
<evidence type="ECO:0000256" key="1">
    <source>
        <dbReference type="ARBA" id="ARBA00004245"/>
    </source>
</evidence>
<comment type="caution">
    <text evidence="8">The sequence shown here is derived from an EMBL/GenBank/DDBJ whole genome shotgun (WGS) entry which is preliminary data.</text>
</comment>
<dbReference type="GO" id="GO:0007052">
    <property type="term" value="P:mitotic spindle organization"/>
    <property type="evidence" value="ECO:0007669"/>
    <property type="project" value="TreeGrafter"/>
</dbReference>
<evidence type="ECO:0000256" key="2">
    <source>
        <dbReference type="ARBA" id="ARBA00007719"/>
    </source>
</evidence>
<dbReference type="Gene3D" id="2.160.10.10">
    <property type="entry name" value="Hexapeptide repeat proteins"/>
    <property type="match status" value="1"/>
</dbReference>
<dbReference type="InterPro" id="IPR011004">
    <property type="entry name" value="Trimer_LpxA-like_sf"/>
</dbReference>
<evidence type="ECO:0000256" key="5">
    <source>
        <dbReference type="ARBA" id="ARBA00023212"/>
    </source>
</evidence>
<accession>A0A167ZRR1</accession>
<feature type="region of interest" description="Disordered" evidence="7">
    <location>
        <begin position="1"/>
        <end position="34"/>
    </location>
</feature>
<dbReference type="PANTHER" id="PTHR13072:SF0">
    <property type="entry name" value="DYNACTIN SUBUNIT 6"/>
    <property type="match status" value="1"/>
</dbReference>
<feature type="compositionally biased region" description="Polar residues" evidence="7">
    <location>
        <begin position="1"/>
        <end position="11"/>
    </location>
</feature>